<comment type="cofactor">
    <cofactor evidence="1 5">
        <name>FAD</name>
        <dbReference type="ChEBI" id="CHEBI:57692"/>
    </cofactor>
</comment>
<feature type="domain" description="Acyl-CoA dehydrogenase/oxidase C-terminal" evidence="6">
    <location>
        <begin position="281"/>
        <end position="434"/>
    </location>
</feature>
<comment type="similarity">
    <text evidence="2 5">Belongs to the acyl-CoA dehydrogenase family.</text>
</comment>
<dbReference type="InterPro" id="IPR052904">
    <property type="entry name" value="Acyl-CoA_dehydrogenase-like"/>
</dbReference>
<keyword evidence="5" id="KW-0560">Oxidoreductase</keyword>
<dbReference type="Pfam" id="PF00441">
    <property type="entry name" value="Acyl-CoA_dh_1"/>
    <property type="match status" value="1"/>
</dbReference>
<evidence type="ECO:0000313" key="10">
    <source>
        <dbReference type="Proteomes" id="UP000587527"/>
    </source>
</evidence>
<dbReference type="InterPro" id="IPR006089">
    <property type="entry name" value="Acyl-CoA_DH_CS"/>
</dbReference>
<dbReference type="Pfam" id="PF18158">
    <property type="entry name" value="AidB_N"/>
    <property type="match status" value="1"/>
</dbReference>
<feature type="domain" description="Acyl-CoA oxidase/dehydrogenase middle" evidence="7">
    <location>
        <begin position="177"/>
        <end position="270"/>
    </location>
</feature>
<dbReference type="Gene3D" id="2.40.110.20">
    <property type="match status" value="1"/>
</dbReference>
<dbReference type="InterPro" id="IPR041504">
    <property type="entry name" value="AidB_N"/>
</dbReference>
<evidence type="ECO:0000256" key="1">
    <source>
        <dbReference type="ARBA" id="ARBA00001974"/>
    </source>
</evidence>
<accession>A0A841BXA7</accession>
<dbReference type="InterPro" id="IPR009075">
    <property type="entry name" value="AcylCo_DH/oxidase_C"/>
</dbReference>
<gene>
    <name evidence="9" type="ORF">F4553_007211</name>
</gene>
<dbReference type="PANTHER" id="PTHR42707">
    <property type="entry name" value="ACYL-COA DEHYDROGENASE"/>
    <property type="match status" value="1"/>
</dbReference>
<sequence>MATHDVTNQAPPLVGGNLFTANTPLTEALAWGGAGWAVDHVTAVGAEMGTADAALRADQAHRYPPVLRTHDRFGHRVDEVEFHPAWHSFLGAAVGHGAHGSPWRDPKPGAHVARAAVVMLMHQVEPGHSCPISMTYAAVPALRADPELAAVWEPLITSTVYDPGLRPPQEKAGVLVGMAMTEKQGGSDVRANSTRAVPVGGGEFELTGHKWFCSAPMSDAFLVLAQAPGGLSCFLLPRVLPDGTRNGLRLQRLKDKLGNRSNASAEVEFEAARAHLVGPEGRGVPTIIEMVNHTRLDCVLATTAGMRQSTAEAIWHAGHRSAFGARLVDQPLMRAVLADLALEAEAALVTAVRLASAYDADTPEEKALRRLATAVAKYWICKRGPGHAAEALECLGGNGYVEEAPLARRYREQPLLSIWEGSGNVICLDVLRAMESSPAAVDAFLAELALTGGADRRLDELVARLRRRIGGGRVEQAEARGLVAEMALALQASLLLRYAPGPVSDAFCAARLGSDRGLAYGELPRGLDLGGIIDRHAPTAGS</sequence>
<evidence type="ECO:0000256" key="2">
    <source>
        <dbReference type="ARBA" id="ARBA00009347"/>
    </source>
</evidence>
<dbReference type="EMBL" id="JACHMN010000003">
    <property type="protein sequence ID" value="MBB5873777.1"/>
    <property type="molecule type" value="Genomic_DNA"/>
</dbReference>
<dbReference type="SUPFAM" id="SSF56645">
    <property type="entry name" value="Acyl-CoA dehydrogenase NM domain-like"/>
    <property type="match status" value="1"/>
</dbReference>
<dbReference type="InterPro" id="IPR006091">
    <property type="entry name" value="Acyl-CoA_Oxase/DH_mid-dom"/>
</dbReference>
<evidence type="ECO:0000256" key="4">
    <source>
        <dbReference type="ARBA" id="ARBA00022827"/>
    </source>
</evidence>
<dbReference type="PANTHER" id="PTHR42707:SF3">
    <property type="entry name" value="ACYL-COA DEHYDROGENASE AIDB-RELATED"/>
    <property type="match status" value="1"/>
</dbReference>
<dbReference type="PROSITE" id="PS00073">
    <property type="entry name" value="ACYL_COA_DH_2"/>
    <property type="match status" value="1"/>
</dbReference>
<comment type="caution">
    <text evidence="9">The sequence shown here is derived from an EMBL/GenBank/DDBJ whole genome shotgun (WGS) entry which is preliminary data.</text>
</comment>
<dbReference type="RefSeq" id="WP_184845350.1">
    <property type="nucleotide sequence ID" value="NZ_JACHMN010000003.1"/>
</dbReference>
<evidence type="ECO:0000256" key="5">
    <source>
        <dbReference type="RuleBase" id="RU362125"/>
    </source>
</evidence>
<feature type="domain" description="Adaptive response protein AidB N-terminal" evidence="8">
    <location>
        <begin position="8"/>
        <end position="163"/>
    </location>
</feature>
<proteinExistence type="inferred from homology"/>
<dbReference type="InterPro" id="IPR036250">
    <property type="entry name" value="AcylCo_DH-like_C"/>
</dbReference>
<keyword evidence="3 5" id="KW-0285">Flavoprotein</keyword>
<name>A0A841BXA7_9ACTN</name>
<dbReference type="AlphaFoldDB" id="A0A841BXA7"/>
<dbReference type="GO" id="GO:0003995">
    <property type="term" value="F:acyl-CoA dehydrogenase activity"/>
    <property type="evidence" value="ECO:0007669"/>
    <property type="project" value="InterPro"/>
</dbReference>
<dbReference type="Gene3D" id="1.20.140.10">
    <property type="entry name" value="Butyryl-CoA Dehydrogenase, subunit A, domain 3"/>
    <property type="match status" value="1"/>
</dbReference>
<evidence type="ECO:0000256" key="3">
    <source>
        <dbReference type="ARBA" id="ARBA00022630"/>
    </source>
</evidence>
<dbReference type="Gene3D" id="6.10.250.600">
    <property type="match status" value="1"/>
</dbReference>
<keyword evidence="10" id="KW-1185">Reference proteome</keyword>
<protein>
    <submittedName>
        <fullName evidence="9">Putative acyl-CoA dehydrogenase</fullName>
    </submittedName>
</protein>
<dbReference type="InterPro" id="IPR009100">
    <property type="entry name" value="AcylCoA_DH/oxidase_NM_dom_sf"/>
</dbReference>
<organism evidence="9 10">
    <name type="scientific">Allocatelliglobosispora scoriae</name>
    <dbReference type="NCBI Taxonomy" id="643052"/>
    <lineage>
        <taxon>Bacteria</taxon>
        <taxon>Bacillati</taxon>
        <taxon>Actinomycetota</taxon>
        <taxon>Actinomycetes</taxon>
        <taxon>Micromonosporales</taxon>
        <taxon>Micromonosporaceae</taxon>
        <taxon>Allocatelliglobosispora</taxon>
    </lineage>
</organism>
<evidence type="ECO:0000259" key="8">
    <source>
        <dbReference type="Pfam" id="PF18158"/>
    </source>
</evidence>
<keyword evidence="4 5" id="KW-0274">FAD</keyword>
<dbReference type="Proteomes" id="UP000587527">
    <property type="component" value="Unassembled WGS sequence"/>
</dbReference>
<dbReference type="PROSITE" id="PS00072">
    <property type="entry name" value="ACYL_COA_DH_1"/>
    <property type="match status" value="1"/>
</dbReference>
<evidence type="ECO:0000313" key="9">
    <source>
        <dbReference type="EMBL" id="MBB5873777.1"/>
    </source>
</evidence>
<evidence type="ECO:0000259" key="6">
    <source>
        <dbReference type="Pfam" id="PF00441"/>
    </source>
</evidence>
<dbReference type="Pfam" id="PF02770">
    <property type="entry name" value="Acyl-CoA_dh_M"/>
    <property type="match status" value="1"/>
</dbReference>
<evidence type="ECO:0000259" key="7">
    <source>
        <dbReference type="Pfam" id="PF02770"/>
    </source>
</evidence>
<dbReference type="SUPFAM" id="SSF47203">
    <property type="entry name" value="Acyl-CoA dehydrogenase C-terminal domain-like"/>
    <property type="match status" value="1"/>
</dbReference>
<reference evidence="9 10" key="1">
    <citation type="submission" date="2020-08" db="EMBL/GenBank/DDBJ databases">
        <title>Sequencing the genomes of 1000 actinobacteria strains.</title>
        <authorList>
            <person name="Klenk H.-P."/>
        </authorList>
    </citation>
    <scope>NUCLEOTIDE SEQUENCE [LARGE SCALE GENOMIC DNA]</scope>
    <source>
        <strain evidence="9 10">DSM 45362</strain>
    </source>
</reference>